<dbReference type="KEGG" id="nlc:EBAPG3_008865"/>
<evidence type="ECO:0000313" key="2">
    <source>
        <dbReference type="Proteomes" id="UP000012179"/>
    </source>
</evidence>
<dbReference type="EMBL" id="CP021106">
    <property type="protein sequence ID" value="ARO87869.1"/>
    <property type="molecule type" value="Genomic_DNA"/>
</dbReference>
<proteinExistence type="predicted"/>
<organism evidence="1 2">
    <name type="scientific">Nitrosospira lacus</name>
    <dbReference type="NCBI Taxonomy" id="1288494"/>
    <lineage>
        <taxon>Bacteria</taxon>
        <taxon>Pseudomonadati</taxon>
        <taxon>Pseudomonadota</taxon>
        <taxon>Betaproteobacteria</taxon>
        <taxon>Nitrosomonadales</taxon>
        <taxon>Nitrosomonadaceae</taxon>
        <taxon>Nitrosospira</taxon>
    </lineage>
</organism>
<reference evidence="1 2" key="1">
    <citation type="journal article" date="2015" name="Int. J. Syst. Evol. Microbiol.">
        <title>Nitrosospira lacus sp. nov., a psychrotolerant, ammonia-oxidizing bacterium from sandy lake sediment.</title>
        <authorList>
            <person name="Urakawa H."/>
            <person name="Garcia J.C."/>
            <person name="Nielsen J.L."/>
            <person name="Le V.Q."/>
            <person name="Kozlowski J.A."/>
            <person name="Stein L.Y."/>
            <person name="Lim C.K."/>
            <person name="Pommerening-Roser A."/>
            <person name="Martens-Habbena W."/>
            <person name="Stahl D.A."/>
            <person name="Klotz M.G."/>
        </authorList>
    </citation>
    <scope>NUCLEOTIDE SEQUENCE [LARGE SCALE GENOMIC DNA]</scope>
    <source>
        <strain evidence="1 2">APG3</strain>
    </source>
</reference>
<keyword evidence="2" id="KW-1185">Reference proteome</keyword>
<dbReference type="Proteomes" id="UP000012179">
    <property type="component" value="Chromosome"/>
</dbReference>
<gene>
    <name evidence="1" type="ORF">EBAPG3_008865</name>
</gene>
<protein>
    <submittedName>
        <fullName evidence="1">Uncharacterized protein</fullName>
    </submittedName>
</protein>
<sequence length="101" mass="10748">MPARNVFIILNPAVGRGEVRGFGVQGKAQRRGMVRLRRAEQCLPQEGVTPKRDAGALERGRGIPCAARSPLRGVPRATLQGAPFQGVATQPFATKTVQSAS</sequence>
<name>A0A1W6SPZ8_9PROT</name>
<accession>A0A1W6SPZ8</accession>
<dbReference type="AlphaFoldDB" id="A0A1W6SPZ8"/>
<evidence type="ECO:0000313" key="1">
    <source>
        <dbReference type="EMBL" id="ARO87869.1"/>
    </source>
</evidence>